<dbReference type="Proteomes" id="UP000231143">
    <property type="component" value="Unassembled WGS sequence"/>
</dbReference>
<evidence type="ECO:0000256" key="1">
    <source>
        <dbReference type="SAM" id="MobiDB-lite"/>
    </source>
</evidence>
<feature type="region of interest" description="Disordered" evidence="1">
    <location>
        <begin position="1"/>
        <end position="20"/>
    </location>
</feature>
<proteinExistence type="predicted"/>
<gene>
    <name evidence="2" type="ORF">COW81_03040</name>
</gene>
<protein>
    <submittedName>
        <fullName evidence="2">Uncharacterized protein</fullName>
    </submittedName>
</protein>
<feature type="compositionally biased region" description="Basic residues" evidence="1">
    <location>
        <begin position="1"/>
        <end position="12"/>
    </location>
</feature>
<evidence type="ECO:0000313" key="2">
    <source>
        <dbReference type="EMBL" id="PIP86918.1"/>
    </source>
</evidence>
<name>A0A2H0DYG6_9BACT</name>
<reference evidence="2 3" key="1">
    <citation type="submission" date="2017-09" db="EMBL/GenBank/DDBJ databases">
        <title>Depth-based differentiation of microbial function through sediment-hosted aquifers and enrichment of novel symbionts in the deep terrestrial subsurface.</title>
        <authorList>
            <person name="Probst A.J."/>
            <person name="Ladd B."/>
            <person name="Jarett J.K."/>
            <person name="Geller-Mcgrath D.E."/>
            <person name="Sieber C.M."/>
            <person name="Emerson J.B."/>
            <person name="Anantharaman K."/>
            <person name="Thomas B.C."/>
            <person name="Malmstrom R."/>
            <person name="Stieglmeier M."/>
            <person name="Klingl A."/>
            <person name="Woyke T."/>
            <person name="Ryan C.M."/>
            <person name="Banfield J.F."/>
        </authorList>
    </citation>
    <scope>NUCLEOTIDE SEQUENCE [LARGE SCALE GENOMIC DNA]</scope>
    <source>
        <strain evidence="2">CG22_combo_CG10-13_8_21_14_all_36_13</strain>
    </source>
</reference>
<evidence type="ECO:0000313" key="3">
    <source>
        <dbReference type="Proteomes" id="UP000231143"/>
    </source>
</evidence>
<dbReference type="AlphaFoldDB" id="A0A2H0DYG6"/>
<sequence>MEMTKVIRHPKNGKPVYGDILPPGMRIQKGDVFTSSGGWANCSDELIGCSVPYNPQVVWVRPKGTVMS</sequence>
<comment type="caution">
    <text evidence="2">The sequence shown here is derived from an EMBL/GenBank/DDBJ whole genome shotgun (WGS) entry which is preliminary data.</text>
</comment>
<organism evidence="2 3">
    <name type="scientific">Candidatus Campbellbacteria bacterium CG22_combo_CG10-13_8_21_14_all_36_13</name>
    <dbReference type="NCBI Taxonomy" id="1974529"/>
    <lineage>
        <taxon>Bacteria</taxon>
        <taxon>Candidatus Campbelliibacteriota</taxon>
    </lineage>
</organism>
<dbReference type="EMBL" id="PCTT01000040">
    <property type="protein sequence ID" value="PIP86918.1"/>
    <property type="molecule type" value="Genomic_DNA"/>
</dbReference>
<accession>A0A2H0DYG6</accession>